<sequence>MGRRNRLGAQTRVPRLYGQHVVYSASRVLLDLMPVNVGQALNGTTSGGYTNAATEQHFVLLLELTKLAREKARNLRVLIPEYDLAPHGLYPTQLRQGVASLRYLLDRGLQPSQIILGGDSAGGNLLGALLLHLSHPHSEVPVLLLKGHLNGAIFMSPWITFQTNSPSFRRNQTRDIVGPRALTTWSKAFLGGHTRDNYNHPIDAPADWWNGVKAEKMAFVAGAHEVFVDDIRTMMEKVKVHNPSLEYLEAADEAHDAAIVDRAYGLNHELTSDKFIQAWILERLS</sequence>
<dbReference type="GO" id="GO:0016787">
    <property type="term" value="F:hydrolase activity"/>
    <property type="evidence" value="ECO:0007669"/>
    <property type="project" value="UniProtKB-KW"/>
</dbReference>
<feature type="domain" description="Alpha/beta hydrolase fold-3" evidence="2">
    <location>
        <begin position="68"/>
        <end position="257"/>
    </location>
</feature>
<proteinExistence type="predicted"/>
<evidence type="ECO:0000313" key="3">
    <source>
        <dbReference type="EMBL" id="KAK5046034.1"/>
    </source>
</evidence>
<comment type="caution">
    <text evidence="3">The sequence shown here is derived from an EMBL/GenBank/DDBJ whole genome shotgun (WGS) entry which is preliminary data.</text>
</comment>
<evidence type="ECO:0000259" key="2">
    <source>
        <dbReference type="Pfam" id="PF07859"/>
    </source>
</evidence>
<dbReference type="EMBL" id="JAVRRD010000033">
    <property type="protein sequence ID" value="KAK5046034.1"/>
    <property type="molecule type" value="Genomic_DNA"/>
</dbReference>
<dbReference type="RefSeq" id="XP_064701639.1">
    <property type="nucleotide sequence ID" value="XM_064852365.1"/>
</dbReference>
<dbReference type="SUPFAM" id="SSF53474">
    <property type="entry name" value="alpha/beta-Hydrolases"/>
    <property type="match status" value="1"/>
</dbReference>
<reference evidence="3 4" key="1">
    <citation type="submission" date="2023-08" db="EMBL/GenBank/DDBJ databases">
        <title>Black Yeasts Isolated from many extreme environments.</title>
        <authorList>
            <person name="Coleine C."/>
            <person name="Stajich J.E."/>
            <person name="Selbmann L."/>
        </authorList>
    </citation>
    <scope>NUCLEOTIDE SEQUENCE [LARGE SCALE GENOMIC DNA]</scope>
    <source>
        <strain evidence="3 4">CCFEE 5792</strain>
    </source>
</reference>
<dbReference type="InterPro" id="IPR050300">
    <property type="entry name" value="GDXG_lipolytic_enzyme"/>
</dbReference>
<dbReference type="AlphaFoldDB" id="A0AAV9N065"/>
<dbReference type="Gene3D" id="3.40.50.1820">
    <property type="entry name" value="alpha/beta hydrolase"/>
    <property type="match status" value="1"/>
</dbReference>
<keyword evidence="1" id="KW-0378">Hydrolase</keyword>
<organism evidence="3 4">
    <name type="scientific">Exophiala bonariae</name>
    <dbReference type="NCBI Taxonomy" id="1690606"/>
    <lineage>
        <taxon>Eukaryota</taxon>
        <taxon>Fungi</taxon>
        <taxon>Dikarya</taxon>
        <taxon>Ascomycota</taxon>
        <taxon>Pezizomycotina</taxon>
        <taxon>Eurotiomycetes</taxon>
        <taxon>Chaetothyriomycetidae</taxon>
        <taxon>Chaetothyriales</taxon>
        <taxon>Herpotrichiellaceae</taxon>
        <taxon>Exophiala</taxon>
    </lineage>
</organism>
<evidence type="ECO:0000313" key="4">
    <source>
        <dbReference type="Proteomes" id="UP001358417"/>
    </source>
</evidence>
<dbReference type="InterPro" id="IPR029058">
    <property type="entry name" value="AB_hydrolase_fold"/>
</dbReference>
<protein>
    <recommendedName>
        <fullName evidence="2">Alpha/beta hydrolase fold-3 domain-containing protein</fullName>
    </recommendedName>
</protein>
<dbReference type="Proteomes" id="UP001358417">
    <property type="component" value="Unassembled WGS sequence"/>
</dbReference>
<dbReference type="PANTHER" id="PTHR48081:SF31">
    <property type="entry name" value="STERYL ACETYL HYDROLASE MUG81-RELATED"/>
    <property type="match status" value="1"/>
</dbReference>
<dbReference type="GeneID" id="89976983"/>
<gene>
    <name evidence="3" type="ORF">LTR84_008821</name>
</gene>
<keyword evidence="4" id="KW-1185">Reference proteome</keyword>
<name>A0AAV9N065_9EURO</name>
<evidence type="ECO:0000256" key="1">
    <source>
        <dbReference type="ARBA" id="ARBA00022801"/>
    </source>
</evidence>
<dbReference type="Pfam" id="PF07859">
    <property type="entry name" value="Abhydrolase_3"/>
    <property type="match status" value="1"/>
</dbReference>
<accession>A0AAV9N065</accession>
<dbReference type="InterPro" id="IPR013094">
    <property type="entry name" value="AB_hydrolase_3"/>
</dbReference>
<dbReference type="PANTHER" id="PTHR48081">
    <property type="entry name" value="AB HYDROLASE SUPERFAMILY PROTEIN C4A8.06C"/>
    <property type="match status" value="1"/>
</dbReference>